<dbReference type="RefSeq" id="WP_014449129.1">
    <property type="nucleotide sequence ID" value="NC_017094.1"/>
</dbReference>
<evidence type="ECO:0000313" key="3">
    <source>
        <dbReference type="Proteomes" id="UP000007382"/>
    </source>
</evidence>
<keyword evidence="1" id="KW-0812">Transmembrane</keyword>
<dbReference type="STRING" id="1162668.LFE_0934"/>
<gene>
    <name evidence="2" type="ordered locus">LFE_0934</name>
</gene>
<dbReference type="KEGG" id="lfc:LFE_0934"/>
<evidence type="ECO:0000313" key="2">
    <source>
        <dbReference type="EMBL" id="BAM06638.1"/>
    </source>
</evidence>
<keyword evidence="3" id="KW-1185">Reference proteome</keyword>
<feature type="transmembrane region" description="Helical" evidence="1">
    <location>
        <begin position="30"/>
        <end position="54"/>
    </location>
</feature>
<dbReference type="HOGENOM" id="CLU_1325022_0_0_0"/>
<keyword evidence="1" id="KW-1133">Transmembrane helix</keyword>
<dbReference type="Proteomes" id="UP000007382">
    <property type="component" value="Chromosome"/>
</dbReference>
<reference evidence="3" key="2">
    <citation type="submission" date="2012-03" db="EMBL/GenBank/DDBJ databases">
        <title>The complete genome sequence of the pioneer microbe on fresh volcanic deposit, Leptospirillum ferrooxidans strain C2-3.</title>
        <authorList>
            <person name="Fujimura R."/>
            <person name="Sato Y."/>
            <person name="Nishizawa T."/>
            <person name="Nanba K."/>
            <person name="Oshima K."/>
            <person name="Hattori M."/>
            <person name="Kamijo T."/>
            <person name="Ohta H."/>
        </authorList>
    </citation>
    <scope>NUCLEOTIDE SEQUENCE [LARGE SCALE GENOMIC DNA]</scope>
    <source>
        <strain evidence="3">C2-3</strain>
    </source>
</reference>
<protein>
    <submittedName>
        <fullName evidence="2">Uncharacterized protein</fullName>
    </submittedName>
</protein>
<proteinExistence type="predicted"/>
<accession>I0IMY9</accession>
<dbReference type="AlphaFoldDB" id="I0IMY9"/>
<dbReference type="EMBL" id="AP012342">
    <property type="protein sequence ID" value="BAM06638.1"/>
    <property type="molecule type" value="Genomic_DNA"/>
</dbReference>
<name>I0IMY9_LEPFC</name>
<evidence type="ECO:0000256" key="1">
    <source>
        <dbReference type="SAM" id="Phobius"/>
    </source>
</evidence>
<keyword evidence="1" id="KW-0472">Membrane</keyword>
<organism evidence="2 3">
    <name type="scientific">Leptospirillum ferrooxidans (strain C2-3)</name>
    <dbReference type="NCBI Taxonomy" id="1162668"/>
    <lineage>
        <taxon>Bacteria</taxon>
        <taxon>Pseudomonadati</taxon>
        <taxon>Nitrospirota</taxon>
        <taxon>Nitrospiria</taxon>
        <taxon>Nitrospirales</taxon>
        <taxon>Nitrospiraceae</taxon>
        <taxon>Leptospirillum</taxon>
    </lineage>
</organism>
<dbReference type="OrthoDB" id="9814499at2"/>
<reference evidence="2 3" key="1">
    <citation type="journal article" date="2012" name="J. Bacteriol.">
        <title>Complete Genome Sequence of Leptospirillum ferrooxidans Strain C2-3, Isolated from a Fresh Volcanic Ash Deposit on the Island of Miyake, Japan.</title>
        <authorList>
            <person name="Fujimura R."/>
            <person name="Sato Y."/>
            <person name="Nishizawa T."/>
            <person name="Oshima K."/>
            <person name="Kim S.-W."/>
            <person name="Hattori M."/>
            <person name="Kamijo T."/>
            <person name="Ohta H."/>
        </authorList>
    </citation>
    <scope>NUCLEOTIDE SEQUENCE [LARGE SCALE GENOMIC DNA]</scope>
    <source>
        <strain evidence="2 3">C2-3</strain>
    </source>
</reference>
<dbReference type="PATRIC" id="fig|1162668.3.peg.1065"/>
<sequence>MEKEPIDEDRRRFAQMGITQESLDPGKKKIFYALASVVTLVFLSGIFYTVFFYVTLPNHHTLSRPGQPQVDSVPLPVPPSTMFPGVGASKKSILTQENRYFISSVGGIRSEGDGLTLILTLHIEPTLEGANGISLILSTPPRWVDGSQGSMEGTLDWDKSRLLKPGETVTFPIHFVKKPRTGKFDLYIGFLGNQGMSKKRYPIHFSGLKVPS</sequence>